<dbReference type="Proteomes" id="UP000051727">
    <property type="component" value="Unassembled WGS sequence"/>
</dbReference>
<dbReference type="SMART" id="SM01121">
    <property type="entry name" value="Dak1_2"/>
    <property type="match status" value="1"/>
</dbReference>
<reference evidence="2 3" key="1">
    <citation type="journal article" date="2015" name="Genome Announc.">
        <title>Expanding the biotechnology potential of lactobacilli through comparative genomics of 213 strains and associated genera.</title>
        <authorList>
            <person name="Sun Z."/>
            <person name="Harris H.M."/>
            <person name="McCann A."/>
            <person name="Guo C."/>
            <person name="Argimon S."/>
            <person name="Zhang W."/>
            <person name="Yang X."/>
            <person name="Jeffery I.B."/>
            <person name="Cooney J.C."/>
            <person name="Kagawa T.F."/>
            <person name="Liu W."/>
            <person name="Song Y."/>
            <person name="Salvetti E."/>
            <person name="Wrobel A."/>
            <person name="Rasinkangas P."/>
            <person name="Parkhill J."/>
            <person name="Rea M.C."/>
            <person name="O'Sullivan O."/>
            <person name="Ritari J."/>
            <person name="Douillard F.P."/>
            <person name="Paul Ross R."/>
            <person name="Yang R."/>
            <person name="Briner A.E."/>
            <person name="Felis G.E."/>
            <person name="de Vos W.M."/>
            <person name="Barrangou R."/>
            <person name="Klaenhammer T.R."/>
            <person name="Caufield P.W."/>
            <person name="Cui Y."/>
            <person name="Zhang H."/>
            <person name="O'Toole P.W."/>
        </authorList>
    </citation>
    <scope>NUCLEOTIDE SEQUENCE [LARGE SCALE GENOMIC DNA]</scope>
    <source>
        <strain evidence="2 3">ATCC 27304</strain>
    </source>
</reference>
<gene>
    <name evidence="2" type="ORF">IV36_GL000090</name>
</gene>
<dbReference type="GO" id="GO:0004371">
    <property type="term" value="F:glycerone kinase activity"/>
    <property type="evidence" value="ECO:0007669"/>
    <property type="project" value="InterPro"/>
</dbReference>
<protein>
    <recommendedName>
        <fullName evidence="1">DhaL domain-containing protein</fullName>
    </recommendedName>
</protein>
<dbReference type="EMBL" id="JQAR01000001">
    <property type="protein sequence ID" value="KRN34293.1"/>
    <property type="molecule type" value="Genomic_DNA"/>
</dbReference>
<dbReference type="STRING" id="1618.IV36_GL000090"/>
<dbReference type="InterPro" id="IPR048394">
    <property type="entry name" value="FakA-like_M"/>
</dbReference>
<sequence>MNLKVTEITETHFRKMVAVSSKRLSNNAEFINSLNVFPVPDGDTGTNMSLSFASGAKYVAESTANTVGSLAVALAKGLLMGARGNSGVILSQIFRGFYKSTEKKDSLNAADLAAALTAGVETAYKAVMKPTEGTILTVAREAAKAANKAASESDDTVVVMEAAYEAAKKALATTPDLLPVLKEVGVVDSGGQGLTFVYEGFFDVLSGNKRAEDDAHQPSVEEMEEMVNAEHHKSVQSQLSTEDIKYGYCTEIMVKLGAGRLVDSKFDYDEFRNHLSEIGDSLLVIADDEIVKVHVHTEHPGDVMSYGQRFGSLIKVKVDNMRLQHETILEHDEQEEGKEETEKGANSDGYGIIAIASGKGVANLFKSLGATYVLNGGQTMNPSTQDIVDAIKKVKAKKIIILPNNKNIFLAAEQASKVADVPTKVVASKTIAQGMTALIAFNPAENLDENAANMSDEMDSVKSGQVTVAVRDTTIEGNIIKKDDYMGIIDGKIELTNPDKVDAAIQMVGKMLDDDSEIVTIIVGQDGTSAEAESIKKAVLDIDEDLEIEIHQGDQPVYPYLISVE</sequence>
<dbReference type="NCBIfam" id="TIGR03599">
    <property type="entry name" value="YloV"/>
    <property type="match status" value="1"/>
</dbReference>
<evidence type="ECO:0000313" key="2">
    <source>
        <dbReference type="EMBL" id="KRN34293.1"/>
    </source>
</evidence>
<dbReference type="InterPro" id="IPR004007">
    <property type="entry name" value="DhaL_dom"/>
</dbReference>
<proteinExistence type="predicted"/>
<dbReference type="SMART" id="SM01120">
    <property type="entry name" value="Dak2"/>
    <property type="match status" value="1"/>
</dbReference>
<dbReference type="InterPro" id="IPR019986">
    <property type="entry name" value="YloV-like"/>
</dbReference>
<dbReference type="Pfam" id="PF21645">
    <property type="entry name" value="FakA-like_M"/>
    <property type="match status" value="1"/>
</dbReference>
<dbReference type="PANTHER" id="PTHR33434">
    <property type="entry name" value="DEGV DOMAIN-CONTAINING PROTEIN DR_1986-RELATED"/>
    <property type="match status" value="1"/>
</dbReference>
<feature type="domain" description="DhaL" evidence="1">
    <location>
        <begin position="11"/>
        <end position="203"/>
    </location>
</feature>
<comment type="caution">
    <text evidence="2">The sequence shown here is derived from an EMBL/GenBank/DDBJ whole genome shotgun (WGS) entry which is preliminary data.</text>
</comment>
<dbReference type="AlphaFoldDB" id="A0A0R2G7R1"/>
<dbReference type="PATRIC" id="fig|1618.3.peg.90"/>
<evidence type="ECO:0000259" key="1">
    <source>
        <dbReference type="PROSITE" id="PS51480"/>
    </source>
</evidence>
<dbReference type="InterPro" id="IPR033470">
    <property type="entry name" value="FakA-like_C"/>
</dbReference>
<dbReference type="SUPFAM" id="SSF101473">
    <property type="entry name" value="DhaL-like"/>
    <property type="match status" value="1"/>
</dbReference>
<evidence type="ECO:0000313" key="3">
    <source>
        <dbReference type="Proteomes" id="UP000051727"/>
    </source>
</evidence>
<dbReference type="Pfam" id="PF13684">
    <property type="entry name" value="FakA-like_C"/>
    <property type="match status" value="1"/>
</dbReference>
<name>A0A0R2G7R1_9LACO</name>
<dbReference type="PANTHER" id="PTHR33434:SF4">
    <property type="entry name" value="PHOSPHATASE PROTEIN"/>
    <property type="match status" value="1"/>
</dbReference>
<dbReference type="InterPro" id="IPR050270">
    <property type="entry name" value="DegV_domain_contain"/>
</dbReference>
<dbReference type="GO" id="GO:0006071">
    <property type="term" value="P:glycerol metabolic process"/>
    <property type="evidence" value="ECO:0007669"/>
    <property type="project" value="InterPro"/>
</dbReference>
<dbReference type="Pfam" id="PF02734">
    <property type="entry name" value="Dak2"/>
    <property type="match status" value="1"/>
</dbReference>
<dbReference type="Gene3D" id="1.25.40.340">
    <property type="match status" value="1"/>
</dbReference>
<dbReference type="InterPro" id="IPR036117">
    <property type="entry name" value="DhaL_dom_sf"/>
</dbReference>
<organism evidence="2 3">
    <name type="scientific">Liquorilactobacillus mali</name>
    <dbReference type="NCBI Taxonomy" id="1618"/>
    <lineage>
        <taxon>Bacteria</taxon>
        <taxon>Bacillati</taxon>
        <taxon>Bacillota</taxon>
        <taxon>Bacilli</taxon>
        <taxon>Lactobacillales</taxon>
        <taxon>Lactobacillaceae</taxon>
        <taxon>Liquorilactobacillus</taxon>
    </lineage>
</organism>
<dbReference type="PROSITE" id="PS51480">
    <property type="entry name" value="DHAL"/>
    <property type="match status" value="1"/>
</dbReference>
<accession>A0A0R2G7R1</accession>